<feature type="repeat" description="ANK" evidence="3">
    <location>
        <begin position="310"/>
        <end position="345"/>
    </location>
</feature>
<evidence type="ECO:0000256" key="4">
    <source>
        <dbReference type="SAM" id="Coils"/>
    </source>
</evidence>
<proteinExistence type="predicted"/>
<feature type="coiled-coil region" evidence="4">
    <location>
        <begin position="583"/>
        <end position="617"/>
    </location>
</feature>
<dbReference type="PROSITE" id="PS50297">
    <property type="entry name" value="ANK_REP_REGION"/>
    <property type="match status" value="4"/>
</dbReference>
<reference evidence="7" key="1">
    <citation type="submission" date="2022-10" db="EMBL/GenBank/DDBJ databases">
        <title>Novel sulphate-reducing endosymbionts in the free-living metamonad Anaeramoeba.</title>
        <authorList>
            <person name="Jerlstrom-Hultqvist J."/>
            <person name="Cepicka I."/>
            <person name="Gallot-Lavallee L."/>
            <person name="Salas-Leiva D."/>
            <person name="Curtis B.A."/>
            <person name="Zahonova K."/>
            <person name="Pipaliya S."/>
            <person name="Dacks J."/>
            <person name="Roger A.J."/>
        </authorList>
    </citation>
    <scope>NUCLEOTIDE SEQUENCE</scope>
    <source>
        <strain evidence="7">BMAN</strain>
    </source>
</reference>
<dbReference type="GO" id="GO:0005634">
    <property type="term" value="C:nucleus"/>
    <property type="evidence" value="ECO:0007669"/>
    <property type="project" value="TreeGrafter"/>
</dbReference>
<dbReference type="PRINTS" id="PR01415">
    <property type="entry name" value="ANKYRIN"/>
</dbReference>
<accession>A0A9Q0R953</accession>
<feature type="repeat" description="ANK" evidence="3">
    <location>
        <begin position="235"/>
        <end position="270"/>
    </location>
</feature>
<dbReference type="PANTHER" id="PTHR24193:SF121">
    <property type="entry name" value="ADA2A-CONTAINING COMPLEX COMPONENT 3, ISOFORM D"/>
    <property type="match status" value="1"/>
</dbReference>
<dbReference type="Gene3D" id="1.25.40.20">
    <property type="entry name" value="Ankyrin repeat-containing domain"/>
    <property type="match status" value="3"/>
</dbReference>
<dbReference type="InterPro" id="IPR036770">
    <property type="entry name" value="Ankyrin_rpt-contain_sf"/>
</dbReference>
<feature type="repeat" description="ANK" evidence="3">
    <location>
        <begin position="52"/>
        <end position="88"/>
    </location>
</feature>
<dbReference type="InterPro" id="IPR050663">
    <property type="entry name" value="Ankyrin-SOCS_Box"/>
</dbReference>
<protein>
    <submittedName>
        <fullName evidence="7">Ankyrin repeat</fullName>
    </submittedName>
</protein>
<dbReference type="SUPFAM" id="SSF48403">
    <property type="entry name" value="Ankyrin repeat"/>
    <property type="match status" value="2"/>
</dbReference>
<organism evidence="7 8">
    <name type="scientific">Anaeramoeba ignava</name>
    <name type="common">Anaerobic marine amoeba</name>
    <dbReference type="NCBI Taxonomy" id="1746090"/>
    <lineage>
        <taxon>Eukaryota</taxon>
        <taxon>Metamonada</taxon>
        <taxon>Anaeramoebidae</taxon>
        <taxon>Anaeramoeba</taxon>
    </lineage>
</organism>
<keyword evidence="1" id="KW-0677">Repeat</keyword>
<dbReference type="Pfam" id="PF00651">
    <property type="entry name" value="BTB"/>
    <property type="match status" value="1"/>
</dbReference>
<name>A0A9Q0R953_ANAIG</name>
<feature type="repeat" description="ANK" evidence="3">
    <location>
        <begin position="199"/>
        <end position="234"/>
    </location>
</feature>
<dbReference type="SUPFAM" id="SSF54695">
    <property type="entry name" value="POZ domain"/>
    <property type="match status" value="1"/>
</dbReference>
<feature type="region of interest" description="Disordered" evidence="5">
    <location>
        <begin position="1"/>
        <end position="20"/>
    </location>
</feature>
<dbReference type="GO" id="GO:0045944">
    <property type="term" value="P:positive regulation of transcription by RNA polymerase II"/>
    <property type="evidence" value="ECO:0007669"/>
    <property type="project" value="TreeGrafter"/>
</dbReference>
<feature type="compositionally biased region" description="Basic residues" evidence="5">
    <location>
        <begin position="1"/>
        <end position="15"/>
    </location>
</feature>
<evidence type="ECO:0000256" key="5">
    <source>
        <dbReference type="SAM" id="MobiDB-lite"/>
    </source>
</evidence>
<keyword evidence="8" id="KW-1185">Reference proteome</keyword>
<dbReference type="Pfam" id="PF12796">
    <property type="entry name" value="Ank_2"/>
    <property type="match status" value="3"/>
</dbReference>
<evidence type="ECO:0000313" key="8">
    <source>
        <dbReference type="Proteomes" id="UP001149090"/>
    </source>
</evidence>
<evidence type="ECO:0000256" key="3">
    <source>
        <dbReference type="PROSITE-ProRule" id="PRU00023"/>
    </source>
</evidence>
<sequence>MKKTKRNKKKPKRKSQKEIELHKACQSQAQNAFERIKNLIENGEDVNIKSDYKQTPLHLVCQKQKKDNVIEIVKYLISKGADVNARNKRGKSPLDFTCQYQQKKNLIEIMKILFSNGANFKERYYPDEKPLELLLKYQKEKDILFEAMNLLIENGISLNPKKSDRPSLSHAFEYQKEYAIEIMNFLISKGLDITKKDSYKKTPLHYICRFPIKKSIEVIKFLISKGININSIDIGNETPLHLACENQADQSLEIIKYLLENGAKSSINLKTNFRKETPLHLIFQSRNRDPLEIIKLLISNGADVNSRNEKEKIPLHYACKFEQQNNFEVVKFLIANGADVNAKDQKDRTPLNYAFKCFLNNYLFTFKNSKTEIEEEVFKTIKHLIENGADVNIIDDNGKTLLQLICEKEIIHKTKNPKISEVIKLLIQKIHNIDLNIEIENDLHQKIPLFYPIYKYDQDLITLLMINNADISKLTDKQITKEMIDLFPKIYSINQDLNNLLNSNDNLSDFEIETNDSFKFKVHKQILLLRFDYNQLNLQKFINNSENKYYEYEYEYEEDEDDYYYNSYYNYGNKYTKNDSSFYREKIEENKKLKKELKTKEEELKTKETKQNEINEEFFKEIGFDLNWIKSKSKRKGIIKDLSKLYEENDSKKDFTIICSDEKEIKVHKLILFLRSELFKGMFQLNVEDKSNQVHDYSKKSFETINQFIYFLYHDEIEENKFNSKIIEEFEDIKDYYQLNLNSIIDLFLNDLISSN</sequence>
<dbReference type="InterPro" id="IPR000210">
    <property type="entry name" value="BTB/POZ_dom"/>
</dbReference>
<comment type="caution">
    <text evidence="7">The sequence shown here is derived from an EMBL/GenBank/DDBJ whole genome shotgun (WGS) entry which is preliminary data.</text>
</comment>
<keyword evidence="4" id="KW-0175">Coiled coil</keyword>
<dbReference type="InterPro" id="IPR011333">
    <property type="entry name" value="SKP1/BTB/POZ_sf"/>
</dbReference>
<feature type="domain" description="BTB" evidence="6">
    <location>
        <begin position="653"/>
        <end position="721"/>
    </location>
</feature>
<gene>
    <name evidence="7" type="ORF">M0811_09884</name>
</gene>
<dbReference type="Proteomes" id="UP001149090">
    <property type="component" value="Unassembled WGS sequence"/>
</dbReference>
<dbReference type="PROSITE" id="PS50097">
    <property type="entry name" value="BTB"/>
    <property type="match status" value="1"/>
</dbReference>
<dbReference type="PROSITE" id="PS50088">
    <property type="entry name" value="ANK_REPEAT"/>
    <property type="match status" value="5"/>
</dbReference>
<dbReference type="GO" id="GO:0000976">
    <property type="term" value="F:transcription cis-regulatory region binding"/>
    <property type="evidence" value="ECO:0007669"/>
    <property type="project" value="TreeGrafter"/>
</dbReference>
<dbReference type="Gene3D" id="3.30.710.10">
    <property type="entry name" value="Potassium Channel Kv1.1, Chain A"/>
    <property type="match status" value="1"/>
</dbReference>
<dbReference type="OrthoDB" id="341259at2759"/>
<evidence type="ECO:0000256" key="1">
    <source>
        <dbReference type="ARBA" id="ARBA00022737"/>
    </source>
</evidence>
<dbReference type="PANTHER" id="PTHR24193">
    <property type="entry name" value="ANKYRIN REPEAT PROTEIN"/>
    <property type="match status" value="1"/>
</dbReference>
<dbReference type="EMBL" id="JAPDFW010000085">
    <property type="protein sequence ID" value="KAJ5071724.1"/>
    <property type="molecule type" value="Genomic_DNA"/>
</dbReference>
<evidence type="ECO:0000313" key="7">
    <source>
        <dbReference type="EMBL" id="KAJ5071724.1"/>
    </source>
</evidence>
<dbReference type="SMART" id="SM00248">
    <property type="entry name" value="ANK"/>
    <property type="match status" value="11"/>
</dbReference>
<dbReference type="AlphaFoldDB" id="A0A9Q0R953"/>
<dbReference type="CDD" id="cd18186">
    <property type="entry name" value="BTB_POZ_ZBTB_KLHL-like"/>
    <property type="match status" value="1"/>
</dbReference>
<feature type="repeat" description="ANK" evidence="3">
    <location>
        <begin position="274"/>
        <end position="309"/>
    </location>
</feature>
<dbReference type="InterPro" id="IPR002110">
    <property type="entry name" value="Ankyrin_rpt"/>
</dbReference>
<evidence type="ECO:0000256" key="2">
    <source>
        <dbReference type="ARBA" id="ARBA00023043"/>
    </source>
</evidence>
<evidence type="ECO:0000259" key="6">
    <source>
        <dbReference type="PROSITE" id="PS50097"/>
    </source>
</evidence>
<keyword evidence="2 3" id="KW-0040">ANK repeat</keyword>